<dbReference type="PANTHER" id="PTHR11249">
    <property type="entry name" value="GLIAL FACTOR NATURATION FACTOR"/>
    <property type="match status" value="1"/>
</dbReference>
<dbReference type="OMA" id="IQMMYAG"/>
<sequence>MSCPVSLCGVDEQLMEKLKKFRFRKETTNAALIIYSYRYKHTDGRTSYPLCFIFFSPCGCKPEQQMLYAGSKIGLVDVAEFTKVFEIRNTEDFSEEWLCKKLGFFR</sequence>
<dbReference type="InterPro" id="IPR011171">
    <property type="entry name" value="GMF"/>
</dbReference>
<reference evidence="4 5" key="1">
    <citation type="journal article" date="2018" name="Nat. Ecol. Evol.">
        <title>Shark genomes provide insights into elasmobranch evolution and the origin of vertebrates.</title>
        <authorList>
            <person name="Hara Y"/>
            <person name="Yamaguchi K"/>
            <person name="Onimaru K"/>
            <person name="Kadota M"/>
            <person name="Koyanagi M"/>
            <person name="Keeley SD"/>
            <person name="Tatsumi K"/>
            <person name="Tanaka K"/>
            <person name="Motone F"/>
            <person name="Kageyama Y"/>
            <person name="Nozu R"/>
            <person name="Adachi N"/>
            <person name="Nishimura O"/>
            <person name="Nakagawa R"/>
            <person name="Tanegashima C"/>
            <person name="Kiyatake I"/>
            <person name="Matsumoto R"/>
            <person name="Murakumo K"/>
            <person name="Nishida K"/>
            <person name="Terakita A"/>
            <person name="Kuratani S"/>
            <person name="Sato K"/>
            <person name="Hyodo S Kuraku.S."/>
        </authorList>
    </citation>
    <scope>NUCLEOTIDE SEQUENCE [LARGE SCALE GENOMIC DNA]</scope>
</reference>
<protein>
    <recommendedName>
        <fullName evidence="2">Glia maturation factor</fullName>
    </recommendedName>
</protein>
<evidence type="ECO:0000256" key="2">
    <source>
        <dbReference type="PIRNR" id="PIRNR001788"/>
    </source>
</evidence>
<dbReference type="Gene3D" id="3.40.20.10">
    <property type="entry name" value="Severin"/>
    <property type="match status" value="1"/>
</dbReference>
<dbReference type="GO" id="GO:0003779">
    <property type="term" value="F:actin binding"/>
    <property type="evidence" value="ECO:0007669"/>
    <property type="project" value="InterPro"/>
</dbReference>
<dbReference type="PROSITE" id="PS51263">
    <property type="entry name" value="ADF_H"/>
    <property type="match status" value="1"/>
</dbReference>
<evidence type="ECO:0000256" key="1">
    <source>
        <dbReference type="ARBA" id="ARBA00010055"/>
    </source>
</evidence>
<dbReference type="InterPro" id="IPR002108">
    <property type="entry name" value="ADF-H"/>
</dbReference>
<dbReference type="EMBL" id="BFAA01002130">
    <property type="protein sequence ID" value="GCB72547.1"/>
    <property type="molecule type" value="Genomic_DNA"/>
</dbReference>
<dbReference type="GO" id="GO:0008083">
    <property type="term" value="F:growth factor activity"/>
    <property type="evidence" value="ECO:0007669"/>
    <property type="project" value="UniProtKB-UniRule"/>
</dbReference>
<dbReference type="InterPro" id="IPR029006">
    <property type="entry name" value="ADF-H/Gelsolin-like_dom_sf"/>
</dbReference>
<accession>A0A401PHD6</accession>
<dbReference type="PANTHER" id="PTHR11249:SF2">
    <property type="entry name" value="GLIA MATURATION FACTOR"/>
    <property type="match status" value="1"/>
</dbReference>
<comment type="similarity">
    <text evidence="1 2">Belongs to the actin-binding proteins ADF family. GMF subfamily.</text>
</comment>
<name>A0A401PHD6_SCYTO</name>
<dbReference type="GO" id="GO:0034316">
    <property type="term" value="P:negative regulation of Arp2/3 complex-mediated actin nucleation"/>
    <property type="evidence" value="ECO:0007669"/>
    <property type="project" value="TreeGrafter"/>
</dbReference>
<gene>
    <name evidence="4" type="ORF">scyTo_0006357</name>
</gene>
<dbReference type="Pfam" id="PF00241">
    <property type="entry name" value="Cofilin_ADF"/>
    <property type="match status" value="1"/>
</dbReference>
<dbReference type="OrthoDB" id="3919494at2759"/>
<feature type="domain" description="ADF-H" evidence="3">
    <location>
        <begin position="1"/>
        <end position="103"/>
    </location>
</feature>
<dbReference type="SUPFAM" id="SSF55753">
    <property type="entry name" value="Actin depolymerizing proteins"/>
    <property type="match status" value="1"/>
</dbReference>
<comment type="caution">
    <text evidence="4">The sequence shown here is derived from an EMBL/GenBank/DDBJ whole genome shotgun (WGS) entry which is preliminary data.</text>
</comment>
<dbReference type="GO" id="GO:0071933">
    <property type="term" value="F:Arp2/3 complex binding"/>
    <property type="evidence" value="ECO:0007669"/>
    <property type="project" value="InterPro"/>
</dbReference>
<keyword evidence="2" id="KW-0339">Growth factor</keyword>
<evidence type="ECO:0000313" key="4">
    <source>
        <dbReference type="EMBL" id="GCB72547.1"/>
    </source>
</evidence>
<keyword evidence="5" id="KW-1185">Reference proteome</keyword>
<proteinExistence type="inferred from homology"/>
<dbReference type="STRING" id="75743.A0A401PHD6"/>
<dbReference type="AlphaFoldDB" id="A0A401PHD6"/>
<dbReference type="GO" id="GO:0071846">
    <property type="term" value="P:actin filament debranching"/>
    <property type="evidence" value="ECO:0007669"/>
    <property type="project" value="InterPro"/>
</dbReference>
<dbReference type="GO" id="GO:0030864">
    <property type="term" value="C:cortical actin cytoskeleton"/>
    <property type="evidence" value="ECO:0007669"/>
    <property type="project" value="TreeGrafter"/>
</dbReference>
<evidence type="ECO:0000259" key="3">
    <source>
        <dbReference type="PROSITE" id="PS51263"/>
    </source>
</evidence>
<dbReference type="Proteomes" id="UP000288216">
    <property type="component" value="Unassembled WGS sequence"/>
</dbReference>
<evidence type="ECO:0000313" key="5">
    <source>
        <dbReference type="Proteomes" id="UP000288216"/>
    </source>
</evidence>
<organism evidence="4 5">
    <name type="scientific">Scyliorhinus torazame</name>
    <name type="common">Cloudy catshark</name>
    <name type="synonym">Catulus torazame</name>
    <dbReference type="NCBI Taxonomy" id="75743"/>
    <lineage>
        <taxon>Eukaryota</taxon>
        <taxon>Metazoa</taxon>
        <taxon>Chordata</taxon>
        <taxon>Craniata</taxon>
        <taxon>Vertebrata</taxon>
        <taxon>Chondrichthyes</taxon>
        <taxon>Elasmobranchii</taxon>
        <taxon>Galeomorphii</taxon>
        <taxon>Galeoidea</taxon>
        <taxon>Carcharhiniformes</taxon>
        <taxon>Scyliorhinidae</taxon>
        <taxon>Scyliorhinus</taxon>
    </lineage>
</organism>
<dbReference type="PIRSF" id="PIRSF001788">
    <property type="entry name" value="GMF-beta"/>
    <property type="match status" value="1"/>
</dbReference>